<keyword evidence="2" id="KW-1185">Reference proteome</keyword>
<organism evidence="1 2">
    <name type="scientific">Amycolatopsis samaneae</name>
    <dbReference type="NCBI Taxonomy" id="664691"/>
    <lineage>
        <taxon>Bacteria</taxon>
        <taxon>Bacillati</taxon>
        <taxon>Actinomycetota</taxon>
        <taxon>Actinomycetes</taxon>
        <taxon>Pseudonocardiales</taxon>
        <taxon>Pseudonocardiaceae</taxon>
        <taxon>Amycolatopsis</taxon>
    </lineage>
</organism>
<reference evidence="2" key="1">
    <citation type="journal article" date="2019" name="Int. J. Syst. Evol. Microbiol.">
        <title>The Global Catalogue of Microorganisms (GCM) 10K type strain sequencing project: providing services to taxonomists for standard genome sequencing and annotation.</title>
        <authorList>
            <consortium name="The Broad Institute Genomics Platform"/>
            <consortium name="The Broad Institute Genome Sequencing Center for Infectious Disease"/>
            <person name="Wu L."/>
            <person name="Ma J."/>
        </authorList>
    </citation>
    <scope>NUCLEOTIDE SEQUENCE [LARGE SCALE GENOMIC DNA]</scope>
    <source>
        <strain evidence="2">CGMCC 4.7643</strain>
    </source>
</reference>
<evidence type="ECO:0008006" key="3">
    <source>
        <dbReference type="Google" id="ProtNLM"/>
    </source>
</evidence>
<evidence type="ECO:0000313" key="2">
    <source>
        <dbReference type="Proteomes" id="UP001597419"/>
    </source>
</evidence>
<gene>
    <name evidence="1" type="ORF">ACFSYJ_35465</name>
</gene>
<comment type="caution">
    <text evidence="1">The sequence shown here is derived from an EMBL/GenBank/DDBJ whole genome shotgun (WGS) entry which is preliminary data.</text>
</comment>
<accession>A0ABW5GSR7</accession>
<dbReference type="EMBL" id="JBHUKU010000022">
    <property type="protein sequence ID" value="MFD2463962.1"/>
    <property type="molecule type" value="Genomic_DNA"/>
</dbReference>
<protein>
    <recommendedName>
        <fullName evidence="3">YbjN domain-containing protein</fullName>
    </recommendedName>
</protein>
<sequence>MAEWRDLVTFIRQSYRVVRDEPDEIRIRLVFGSDDPDTENRAQIVVIAHEIFDRKEDWVQIATPFARADEVDLLSVLTEIGETIVVGGAVVMGEHLVLRHSLPLINLDINEFIDPLELVAGSAELLEQQFTGRDDY</sequence>
<evidence type="ECO:0000313" key="1">
    <source>
        <dbReference type="EMBL" id="MFD2463962.1"/>
    </source>
</evidence>
<proteinExistence type="predicted"/>
<dbReference type="RefSeq" id="WP_345386087.1">
    <property type="nucleotide sequence ID" value="NZ_BAABHG010000001.1"/>
</dbReference>
<dbReference type="Proteomes" id="UP001597419">
    <property type="component" value="Unassembled WGS sequence"/>
</dbReference>
<name>A0ABW5GSR7_9PSEU</name>